<dbReference type="Pfam" id="PF06565">
    <property type="entry name" value="DM10_dom"/>
    <property type="match status" value="1"/>
</dbReference>
<keyword evidence="2" id="KW-0963">Cytoplasm</keyword>
<evidence type="ECO:0000313" key="8">
    <source>
        <dbReference type="Proteomes" id="UP000499080"/>
    </source>
</evidence>
<dbReference type="PANTHER" id="PTHR12086">
    <property type="entry name" value="EF-HAND DOMAIN C-TERMINAL CONTAINING PROTEIN"/>
    <property type="match status" value="1"/>
</dbReference>
<keyword evidence="8" id="KW-1185">Reference proteome</keyword>
<proteinExistence type="predicted"/>
<name>A0A4Y2D9Q4_ARAVE</name>
<dbReference type="OrthoDB" id="10255210at2759"/>
<evidence type="ECO:0000256" key="1">
    <source>
        <dbReference type="ARBA" id="ARBA00004430"/>
    </source>
</evidence>
<accession>A0A4Y2D9Q4</accession>
<evidence type="ECO:0000259" key="6">
    <source>
        <dbReference type="PROSITE" id="PS51336"/>
    </source>
</evidence>
<dbReference type="GO" id="GO:0005930">
    <property type="term" value="C:axoneme"/>
    <property type="evidence" value="ECO:0007669"/>
    <property type="project" value="UniProtKB-SubCell"/>
</dbReference>
<evidence type="ECO:0000256" key="4">
    <source>
        <dbReference type="ARBA" id="ARBA00023212"/>
    </source>
</evidence>
<comment type="subcellular location">
    <subcellularLocation>
        <location evidence="1">Cytoplasm</location>
        <location evidence="1">Cytoskeleton</location>
        <location evidence="1">Cilium axoneme</location>
    </subcellularLocation>
</comment>
<gene>
    <name evidence="7" type="ORF">AVEN_135117_1</name>
</gene>
<keyword evidence="4" id="KW-0206">Cytoskeleton</keyword>
<dbReference type="PROSITE" id="PS51336">
    <property type="entry name" value="DM10"/>
    <property type="match status" value="1"/>
</dbReference>
<organism evidence="7 8">
    <name type="scientific">Araneus ventricosus</name>
    <name type="common">Orbweaver spider</name>
    <name type="synonym">Epeira ventricosa</name>
    <dbReference type="NCBI Taxonomy" id="182803"/>
    <lineage>
        <taxon>Eukaryota</taxon>
        <taxon>Metazoa</taxon>
        <taxon>Ecdysozoa</taxon>
        <taxon>Arthropoda</taxon>
        <taxon>Chelicerata</taxon>
        <taxon>Arachnida</taxon>
        <taxon>Araneae</taxon>
        <taxon>Araneomorphae</taxon>
        <taxon>Entelegynae</taxon>
        <taxon>Araneoidea</taxon>
        <taxon>Araneidae</taxon>
        <taxon>Araneus</taxon>
    </lineage>
</organism>
<keyword evidence="5" id="KW-0966">Cell projection</keyword>
<dbReference type="InterPro" id="IPR040193">
    <property type="entry name" value="EFHC1/EFHC2/EFHB"/>
</dbReference>
<dbReference type="FunFam" id="2.30.29.170:FF:000004">
    <property type="entry name" value="EF-hand domain containing 2"/>
    <property type="match status" value="1"/>
</dbReference>
<sequence length="194" mass="22042">MCVKTRLKRIVLKAALFSYVKTLIKGNLSQVTPLRDDKMRRFVVTFYPCDDTVSINEESIQNSGFPGGAFLKRSRVPKPDTGLSVKPEFYSAADFYIGAEIRACGKLFALTDADRFVLTFMEQHPEIYPSKIYIHSFNTQESQLDLLVLDCRLRGLFWYGGGGWVPHVNNGTQPNRGYQNRPLTLKEENIPAEI</sequence>
<keyword evidence="3" id="KW-0677">Repeat</keyword>
<comment type="caution">
    <text evidence="7">The sequence shown here is derived from an EMBL/GenBank/DDBJ whole genome shotgun (WGS) entry which is preliminary data.</text>
</comment>
<dbReference type="SMART" id="SM00676">
    <property type="entry name" value="DM10"/>
    <property type="match status" value="1"/>
</dbReference>
<reference evidence="7 8" key="1">
    <citation type="journal article" date="2019" name="Sci. Rep.">
        <title>Orb-weaving spider Araneus ventricosus genome elucidates the spidroin gene catalogue.</title>
        <authorList>
            <person name="Kono N."/>
            <person name="Nakamura H."/>
            <person name="Ohtoshi R."/>
            <person name="Moran D.A.P."/>
            <person name="Shinohara A."/>
            <person name="Yoshida Y."/>
            <person name="Fujiwara M."/>
            <person name="Mori M."/>
            <person name="Tomita M."/>
            <person name="Arakawa K."/>
        </authorList>
    </citation>
    <scope>NUCLEOTIDE SEQUENCE [LARGE SCALE GENOMIC DNA]</scope>
</reference>
<evidence type="ECO:0000256" key="3">
    <source>
        <dbReference type="ARBA" id="ARBA00022737"/>
    </source>
</evidence>
<dbReference type="InterPro" id="IPR006602">
    <property type="entry name" value="DM10_dom"/>
</dbReference>
<protein>
    <recommendedName>
        <fullName evidence="6">DM10 domain-containing protein</fullName>
    </recommendedName>
</protein>
<evidence type="ECO:0000256" key="5">
    <source>
        <dbReference type="ARBA" id="ARBA00023273"/>
    </source>
</evidence>
<evidence type="ECO:0000256" key="2">
    <source>
        <dbReference type="ARBA" id="ARBA00022490"/>
    </source>
</evidence>
<dbReference type="Gene3D" id="2.30.29.170">
    <property type="match status" value="1"/>
</dbReference>
<evidence type="ECO:0000313" key="7">
    <source>
        <dbReference type="EMBL" id="GBM12738.1"/>
    </source>
</evidence>
<dbReference type="EMBL" id="BGPR01088802">
    <property type="protein sequence ID" value="GBM12738.1"/>
    <property type="molecule type" value="Genomic_DNA"/>
</dbReference>
<dbReference type="Proteomes" id="UP000499080">
    <property type="component" value="Unassembled WGS sequence"/>
</dbReference>
<feature type="domain" description="DM10" evidence="6">
    <location>
        <begin position="13"/>
        <end position="125"/>
    </location>
</feature>
<dbReference type="AlphaFoldDB" id="A0A4Y2D9Q4"/>